<feature type="chain" id="PRO_5040167181" evidence="1">
    <location>
        <begin position="16"/>
        <end position="214"/>
    </location>
</feature>
<proteinExistence type="predicted"/>
<keyword evidence="3" id="KW-1185">Reference proteome</keyword>
<evidence type="ECO:0000313" key="2">
    <source>
        <dbReference type="EMBL" id="USW58599.1"/>
    </source>
</evidence>
<feature type="signal peptide" evidence="1">
    <location>
        <begin position="1"/>
        <end position="15"/>
    </location>
</feature>
<gene>
    <name evidence="2" type="ORF">Slin15195_G119180</name>
</gene>
<sequence>MYKTLALALAAGAAAAPSSKPAPLSSLEFGLIMGVSNSTSGQKTFVSLNAAKNANEENYQLIGQRLSVYPGTPAFADSPTPDPDFRALELDIDGVSYGLFAEDIGHRSGARTQITANKSQKQYEWAINAQTGEISHKISSAVNQFLACNTTVNGEEYLSLAWGNYASEGLPEGCIHTSVYQNCNVPGSVAKCGSSESAWRVVFVVASTGIFRLV</sequence>
<evidence type="ECO:0000256" key="1">
    <source>
        <dbReference type="SAM" id="SignalP"/>
    </source>
</evidence>
<evidence type="ECO:0000313" key="3">
    <source>
        <dbReference type="Proteomes" id="UP001056384"/>
    </source>
</evidence>
<dbReference type="Proteomes" id="UP001056384">
    <property type="component" value="Chromosome 11"/>
</dbReference>
<keyword evidence="1" id="KW-0732">Signal</keyword>
<organism evidence="2 3">
    <name type="scientific">Septoria linicola</name>
    <dbReference type="NCBI Taxonomy" id="215465"/>
    <lineage>
        <taxon>Eukaryota</taxon>
        <taxon>Fungi</taxon>
        <taxon>Dikarya</taxon>
        <taxon>Ascomycota</taxon>
        <taxon>Pezizomycotina</taxon>
        <taxon>Dothideomycetes</taxon>
        <taxon>Dothideomycetidae</taxon>
        <taxon>Mycosphaerellales</taxon>
        <taxon>Mycosphaerellaceae</taxon>
        <taxon>Septoria</taxon>
    </lineage>
</organism>
<accession>A0A9Q9B0F5</accession>
<dbReference type="AlphaFoldDB" id="A0A9Q9B0F5"/>
<reference evidence="2" key="1">
    <citation type="submission" date="2022-06" db="EMBL/GenBank/DDBJ databases">
        <title>Complete genome sequences of two strains of the flax pathogen Septoria linicola.</title>
        <authorList>
            <person name="Lapalu N."/>
            <person name="Simon A."/>
            <person name="Demenou B."/>
            <person name="Paumier D."/>
            <person name="Guillot M.-P."/>
            <person name="Gout L."/>
            <person name="Valade R."/>
        </authorList>
    </citation>
    <scope>NUCLEOTIDE SEQUENCE</scope>
    <source>
        <strain evidence="2">SE15195</strain>
    </source>
</reference>
<protein>
    <submittedName>
        <fullName evidence="2">Uncharacterized protein</fullName>
    </submittedName>
</protein>
<name>A0A9Q9B0F5_9PEZI</name>
<dbReference type="EMBL" id="CP099428">
    <property type="protein sequence ID" value="USW58599.1"/>
    <property type="molecule type" value="Genomic_DNA"/>
</dbReference>